<sequence length="186" mass="20187">MLATIVLESGASWVFCSASGCAVVLNLGVFMLMSFVGLPSQQQNWFGVFSGPGLAVVFLHGKSSRLRVVAAAATSHSGHGPHIFYGFRNFKVIRHFDGCKADLVVCDDAPDVTGLHDMDEFVQSQLILAGLTIVAHILMKGGKFIAKIFRGKDTSLLYRQLKLFFTDVTFAKPKSSRNSSIVVFPS</sequence>
<reference evidence="1 2" key="1">
    <citation type="journal article" date="2022" name="Plant J.">
        <title>Chromosome-level genome of Camellia lanceoleosa provides a valuable resource for understanding genome evolution and self-incompatibility.</title>
        <authorList>
            <person name="Gong W."/>
            <person name="Xiao S."/>
            <person name="Wang L."/>
            <person name="Liao Z."/>
            <person name="Chang Y."/>
            <person name="Mo W."/>
            <person name="Hu G."/>
            <person name="Li W."/>
            <person name="Zhao G."/>
            <person name="Zhu H."/>
            <person name="Hu X."/>
            <person name="Ji K."/>
            <person name="Xiang X."/>
            <person name="Song Q."/>
            <person name="Yuan D."/>
            <person name="Jin S."/>
            <person name="Zhang L."/>
        </authorList>
    </citation>
    <scope>NUCLEOTIDE SEQUENCE [LARGE SCALE GENOMIC DNA]</scope>
    <source>
        <strain evidence="1">SQ_2022a</strain>
    </source>
</reference>
<evidence type="ECO:0000313" key="1">
    <source>
        <dbReference type="EMBL" id="KAI8018745.1"/>
    </source>
</evidence>
<protein>
    <submittedName>
        <fullName evidence="1">tRNA (Cytidine(32)/guanosine(34)-2'-O)-methyltransferase</fullName>
    </submittedName>
</protein>
<name>A0ACC0HZ91_9ERIC</name>
<comment type="caution">
    <text evidence="1">The sequence shown here is derived from an EMBL/GenBank/DDBJ whole genome shotgun (WGS) entry which is preliminary data.</text>
</comment>
<keyword evidence="2" id="KW-1185">Reference proteome</keyword>
<dbReference type="Proteomes" id="UP001060215">
    <property type="component" value="Chromosome 2"/>
</dbReference>
<accession>A0ACC0HZ91</accession>
<evidence type="ECO:0000313" key="2">
    <source>
        <dbReference type="Proteomes" id="UP001060215"/>
    </source>
</evidence>
<organism evidence="1 2">
    <name type="scientific">Camellia lanceoleosa</name>
    <dbReference type="NCBI Taxonomy" id="1840588"/>
    <lineage>
        <taxon>Eukaryota</taxon>
        <taxon>Viridiplantae</taxon>
        <taxon>Streptophyta</taxon>
        <taxon>Embryophyta</taxon>
        <taxon>Tracheophyta</taxon>
        <taxon>Spermatophyta</taxon>
        <taxon>Magnoliopsida</taxon>
        <taxon>eudicotyledons</taxon>
        <taxon>Gunneridae</taxon>
        <taxon>Pentapetalae</taxon>
        <taxon>asterids</taxon>
        <taxon>Ericales</taxon>
        <taxon>Theaceae</taxon>
        <taxon>Camellia</taxon>
    </lineage>
</organism>
<proteinExistence type="predicted"/>
<gene>
    <name evidence="1" type="ORF">LOK49_LG04G00384</name>
</gene>
<dbReference type="EMBL" id="CM045759">
    <property type="protein sequence ID" value="KAI8018745.1"/>
    <property type="molecule type" value="Genomic_DNA"/>
</dbReference>